<dbReference type="EMBL" id="JAPHNI010000169">
    <property type="protein sequence ID" value="KAJ8114895.1"/>
    <property type="molecule type" value="Genomic_DNA"/>
</dbReference>
<sequence>MTPRTRTSNKDASYKVYYSKKVPQQVRFPHRRKAVRRPEPVAQDAGQKRQMKFLPEMMRQPRTKEEESETEEESTAQATAIGGTVERTPKTSKTGIKRKDGDLEGELVLHGSSVSTSSKRRRRTTAPKEEPTRTFRRQSTMTQLADGQRPSAFDDEPDFKPVKRSSRASWGGPCDTEWERAKKQRTLTQMIPGIGRLTKEELEELSDLDADPEDDETSDNAVSQTLLEQGLLYIDVPMHMAAPAQHVSNVENHRTQSSKDGNHDLPAALHPQSSVVIHSSDTEDEDPSEQAYQPTQFIEAPARRTGRTPRRMAAPQFANIVDDPARSTKPKFSLLSTPEKRRVFEIPSSQSPAESILSTQTSPQKSNTFMLRERPIDTIIIAETPSKCRQVTFQDLTVQPAPPIRLRKFKSTIQDSEDEEESDVENDGIEEHHTDTTNRRVHALSFSSGTQAAVSRADLACADGNGDMCLNSQESSQEVDDPTFRQRPYQPSPELGESWAPVIYEDDGPGFESYQSLRSGIRSQPFRGAAASEQSLPILDQTVEVSQLDLTESTQARMPVDDLPSTPPIIQRPHEDIPSTPMVIEDESSDHEGARPEPDLPRTLPHEKPEPPSTLVHQSTDLDGEPVQIQRSPSADHETQQSHSSKAEQQLHNEWLSYSQYAHGNAPKSSSMHTAVDTFSRNATPRCSRTEALVPSSARVQHSQATTVDEVTPKKARAQRITSANTTPRRPSKSQPFVSPERPPSLFIPSSFPSPSRTAMEGWSSPMAVRTQNVPGSSQMLGSLEDFSIPPPPPREDE</sequence>
<evidence type="ECO:0000313" key="1">
    <source>
        <dbReference type="EMBL" id="KAJ8114895.1"/>
    </source>
</evidence>
<dbReference type="Proteomes" id="UP001153331">
    <property type="component" value="Unassembled WGS sequence"/>
</dbReference>
<organism evidence="1 2">
    <name type="scientific">Boeremia exigua</name>
    <dbReference type="NCBI Taxonomy" id="749465"/>
    <lineage>
        <taxon>Eukaryota</taxon>
        <taxon>Fungi</taxon>
        <taxon>Dikarya</taxon>
        <taxon>Ascomycota</taxon>
        <taxon>Pezizomycotina</taxon>
        <taxon>Dothideomycetes</taxon>
        <taxon>Pleosporomycetidae</taxon>
        <taxon>Pleosporales</taxon>
        <taxon>Pleosporineae</taxon>
        <taxon>Didymellaceae</taxon>
        <taxon>Boeremia</taxon>
    </lineage>
</organism>
<protein>
    <submittedName>
        <fullName evidence="1">Uncharacterized protein</fullName>
    </submittedName>
</protein>
<proteinExistence type="predicted"/>
<accession>A0ACC2II91</accession>
<keyword evidence="2" id="KW-1185">Reference proteome</keyword>
<reference evidence="1" key="1">
    <citation type="submission" date="2022-11" db="EMBL/GenBank/DDBJ databases">
        <title>Genome Sequence of Boeremia exigua.</title>
        <authorList>
            <person name="Buettner E."/>
        </authorList>
    </citation>
    <scope>NUCLEOTIDE SEQUENCE</scope>
    <source>
        <strain evidence="1">CU02</strain>
    </source>
</reference>
<gene>
    <name evidence="1" type="ORF">OPT61_g3339</name>
</gene>
<evidence type="ECO:0000313" key="2">
    <source>
        <dbReference type="Proteomes" id="UP001153331"/>
    </source>
</evidence>
<name>A0ACC2II91_9PLEO</name>
<comment type="caution">
    <text evidence="1">The sequence shown here is derived from an EMBL/GenBank/DDBJ whole genome shotgun (WGS) entry which is preliminary data.</text>
</comment>